<protein>
    <submittedName>
        <fullName evidence="1">19662_t:CDS:1</fullName>
    </submittedName>
</protein>
<feature type="non-terminal residue" evidence="1">
    <location>
        <position position="1"/>
    </location>
</feature>
<accession>A0ACA9SQG4</accession>
<name>A0ACA9SQG4_9GLOM</name>
<evidence type="ECO:0000313" key="1">
    <source>
        <dbReference type="EMBL" id="CAG8846296.1"/>
    </source>
</evidence>
<dbReference type="Proteomes" id="UP000789920">
    <property type="component" value="Unassembled WGS sequence"/>
</dbReference>
<organism evidence="1 2">
    <name type="scientific">Racocetra persica</name>
    <dbReference type="NCBI Taxonomy" id="160502"/>
    <lineage>
        <taxon>Eukaryota</taxon>
        <taxon>Fungi</taxon>
        <taxon>Fungi incertae sedis</taxon>
        <taxon>Mucoromycota</taxon>
        <taxon>Glomeromycotina</taxon>
        <taxon>Glomeromycetes</taxon>
        <taxon>Diversisporales</taxon>
        <taxon>Gigasporaceae</taxon>
        <taxon>Racocetra</taxon>
    </lineage>
</organism>
<comment type="caution">
    <text evidence="1">The sequence shown here is derived from an EMBL/GenBank/DDBJ whole genome shotgun (WGS) entry which is preliminary data.</text>
</comment>
<feature type="non-terminal residue" evidence="1">
    <location>
        <position position="54"/>
    </location>
</feature>
<gene>
    <name evidence="1" type="ORF">RPERSI_LOCUS34067</name>
</gene>
<evidence type="ECO:0000313" key="2">
    <source>
        <dbReference type="Proteomes" id="UP000789920"/>
    </source>
</evidence>
<dbReference type="EMBL" id="CAJVQC010150528">
    <property type="protein sequence ID" value="CAG8846296.1"/>
    <property type="molecule type" value="Genomic_DNA"/>
</dbReference>
<reference evidence="1" key="1">
    <citation type="submission" date="2021-06" db="EMBL/GenBank/DDBJ databases">
        <authorList>
            <person name="Kallberg Y."/>
            <person name="Tangrot J."/>
            <person name="Rosling A."/>
        </authorList>
    </citation>
    <scope>NUCLEOTIDE SEQUENCE</scope>
    <source>
        <strain evidence="1">MA461A</strain>
    </source>
</reference>
<keyword evidence="2" id="KW-1185">Reference proteome</keyword>
<sequence length="54" mass="6113">HPVHNRTTTFGYQVPGQVTNVSMKKDSTNLLFVVGPYSSSRYTIPFWVDSAFPH</sequence>
<proteinExistence type="predicted"/>